<feature type="transmembrane region" description="Helical" evidence="6">
    <location>
        <begin position="40"/>
        <end position="62"/>
    </location>
</feature>
<name>M1JJU7_ENCCN</name>
<comment type="subcellular location">
    <subcellularLocation>
        <location evidence="1">Membrane</location>
        <topology evidence="1">Multi-pass membrane protein</topology>
    </subcellularLocation>
</comment>
<dbReference type="GO" id="GO:0016020">
    <property type="term" value="C:membrane"/>
    <property type="evidence" value="ECO:0007669"/>
    <property type="project" value="UniProtKB-SubCell"/>
</dbReference>
<dbReference type="PANTHER" id="PTHR20855">
    <property type="entry name" value="ADIPOR/PROGESTIN RECEPTOR-RELATED"/>
    <property type="match status" value="1"/>
</dbReference>
<evidence type="ECO:0000256" key="3">
    <source>
        <dbReference type="ARBA" id="ARBA00022989"/>
    </source>
</evidence>
<proteinExistence type="predicted"/>
<feature type="binding site" evidence="5">
    <location>
        <position position="193"/>
    </location>
    <ligand>
        <name>Zn(2+)</name>
        <dbReference type="ChEBI" id="CHEBI:29105"/>
    </ligand>
</feature>
<feature type="transmembrane region" description="Helical" evidence="6">
    <location>
        <begin position="100"/>
        <end position="121"/>
    </location>
</feature>
<reference evidence="7" key="1">
    <citation type="journal article" date="2013" name="Eukaryot. Cell">
        <title>Extremely Reduced Levels of Heterozygosity in the Vertebrate Pathogen Encephalitozoon cuniculi.</title>
        <authorList>
            <person name="Selman M."/>
            <person name="Sak B."/>
            <person name="Kvac M."/>
            <person name="Farinelli L."/>
            <person name="Weiss L.M."/>
            <person name="Corradi N."/>
        </authorList>
    </citation>
    <scope>NUCLEOTIDE SEQUENCE</scope>
</reference>
<evidence type="ECO:0000256" key="1">
    <source>
        <dbReference type="ARBA" id="ARBA00004141"/>
    </source>
</evidence>
<sequence>MAKQKPMLRGRIHQIAFYLTIGKALMYGICCLHGKGNLGIMIYLLSQLILFGVSSTYHITSWKDEKTKALFQRLDHISIFLLISGTQTSVALLLLPEGPYTKHILMTTWTISLAGILKIILMKKLHMYFDLMVYILHGVSVVPFFHIIMKSVPVSDISLFVLGGVIYIVGGLIYGMEKPNPYPQVFGYHEIFHVMTVLANWCFLTPLLREYISTLSGK</sequence>
<feature type="binding site" evidence="5">
    <location>
        <position position="58"/>
    </location>
    <ligand>
        <name>Zn(2+)</name>
        <dbReference type="ChEBI" id="CHEBI:29105"/>
    </ligand>
</feature>
<dbReference type="InterPro" id="IPR004254">
    <property type="entry name" value="AdipoR/HlyIII-related"/>
</dbReference>
<dbReference type="VEuPathDB" id="MicrosporidiaDB:AEWQ_061480"/>
<dbReference type="Pfam" id="PF03006">
    <property type="entry name" value="HlyIII"/>
    <property type="match status" value="1"/>
</dbReference>
<dbReference type="EMBL" id="KC513609">
    <property type="protein sequence ID" value="AGE95739.1"/>
    <property type="molecule type" value="Genomic_DNA"/>
</dbReference>
<evidence type="ECO:0000313" key="7">
    <source>
        <dbReference type="EMBL" id="AGE95739.1"/>
    </source>
</evidence>
<dbReference type="PANTHER" id="PTHR20855:SF3">
    <property type="entry name" value="LD03007P"/>
    <property type="match status" value="1"/>
</dbReference>
<feature type="transmembrane region" description="Helical" evidence="6">
    <location>
        <begin position="128"/>
        <end position="148"/>
    </location>
</feature>
<evidence type="ECO:0000256" key="6">
    <source>
        <dbReference type="SAM" id="Phobius"/>
    </source>
</evidence>
<organism evidence="7">
    <name type="scientific">Encephalitozoon cuniculi</name>
    <name type="common">Microsporidian parasite</name>
    <dbReference type="NCBI Taxonomy" id="6035"/>
    <lineage>
        <taxon>Eukaryota</taxon>
        <taxon>Fungi</taxon>
        <taxon>Fungi incertae sedis</taxon>
        <taxon>Microsporidia</taxon>
        <taxon>Unikaryonidae</taxon>
        <taxon>Encephalitozoon</taxon>
    </lineage>
</organism>
<feature type="transmembrane region" description="Helical" evidence="6">
    <location>
        <begin position="186"/>
        <end position="208"/>
    </location>
</feature>
<keyword evidence="4 6" id="KW-0472">Membrane</keyword>
<dbReference type="GO" id="GO:0046872">
    <property type="term" value="F:metal ion binding"/>
    <property type="evidence" value="ECO:0007669"/>
    <property type="project" value="UniProtKB-KW"/>
</dbReference>
<feature type="binding site" evidence="5">
    <location>
        <position position="189"/>
    </location>
    <ligand>
        <name>Zn(2+)</name>
        <dbReference type="ChEBI" id="CHEBI:29105"/>
    </ligand>
</feature>
<feature type="transmembrane region" description="Helical" evidence="6">
    <location>
        <begin position="12"/>
        <end position="34"/>
    </location>
</feature>
<feature type="transmembrane region" description="Helical" evidence="6">
    <location>
        <begin position="74"/>
        <end position="94"/>
    </location>
</feature>
<accession>M1JJU7</accession>
<keyword evidence="2 6" id="KW-0812">Transmembrane</keyword>
<dbReference type="AlphaFoldDB" id="M1JJU7"/>
<keyword evidence="3 6" id="KW-1133">Transmembrane helix</keyword>
<evidence type="ECO:0000256" key="4">
    <source>
        <dbReference type="ARBA" id="ARBA00023136"/>
    </source>
</evidence>
<keyword evidence="5" id="KW-0862">Zinc</keyword>
<dbReference type="VEuPathDB" id="MicrosporidiaDB:M970_061490"/>
<dbReference type="VEuPathDB" id="MicrosporidiaDB:ECU06_1500"/>
<evidence type="ECO:0000256" key="5">
    <source>
        <dbReference type="PIRSR" id="PIRSR604254-1"/>
    </source>
</evidence>
<evidence type="ECO:0000256" key="2">
    <source>
        <dbReference type="ARBA" id="ARBA00022692"/>
    </source>
</evidence>
<feature type="transmembrane region" description="Helical" evidence="6">
    <location>
        <begin position="154"/>
        <end position="174"/>
    </location>
</feature>
<protein>
    <submittedName>
        <fullName evidence="7">Uncharacterized protein</fullName>
    </submittedName>
</protein>
<dbReference type="VEuPathDB" id="MicrosporidiaDB:AEWR_061490"/>
<dbReference type="VEuPathDB" id="MicrosporidiaDB:AEWD_061510"/>
<keyword evidence="5" id="KW-0479">Metal-binding</keyword>
<gene>
    <name evidence="7" type="ORF">ECU06_1500</name>
</gene>